<evidence type="ECO:0000259" key="7">
    <source>
        <dbReference type="PROSITE" id="PS50127"/>
    </source>
</evidence>
<dbReference type="GO" id="GO:0005524">
    <property type="term" value="F:ATP binding"/>
    <property type="evidence" value="ECO:0007669"/>
    <property type="project" value="UniProtKB-KW"/>
</dbReference>
<dbReference type="PANTHER" id="PTHR24068">
    <property type="entry name" value="UBIQUITIN-CONJUGATING ENZYME E2"/>
    <property type="match status" value="1"/>
</dbReference>
<evidence type="ECO:0000256" key="2">
    <source>
        <dbReference type="ARBA" id="ARBA00022679"/>
    </source>
</evidence>
<dbReference type="Gene3D" id="1.20.1280.50">
    <property type="match status" value="1"/>
</dbReference>
<dbReference type="CDD" id="cd23826">
    <property type="entry name" value="UEV_Morgue-like"/>
    <property type="match status" value="1"/>
</dbReference>
<dbReference type="CDD" id="cd09917">
    <property type="entry name" value="F-box_SF"/>
    <property type="match status" value="1"/>
</dbReference>
<dbReference type="SUPFAM" id="SSF54495">
    <property type="entry name" value="UBC-like"/>
    <property type="match status" value="1"/>
</dbReference>
<evidence type="ECO:0000256" key="4">
    <source>
        <dbReference type="ARBA" id="ARBA00022786"/>
    </source>
</evidence>
<dbReference type="EC" id="2.3.2.23" evidence="1"/>
<evidence type="ECO:0000256" key="3">
    <source>
        <dbReference type="ARBA" id="ARBA00022741"/>
    </source>
</evidence>
<evidence type="ECO:0000259" key="8">
    <source>
        <dbReference type="PROSITE" id="PS50181"/>
    </source>
</evidence>
<dbReference type="SMART" id="SM00256">
    <property type="entry name" value="FBOX"/>
    <property type="match status" value="1"/>
</dbReference>
<dbReference type="FunFam" id="3.10.110.10:FF:000060">
    <property type="entry name" value="Ubiquitin conjugating enzyme (UbcB)"/>
    <property type="match status" value="1"/>
</dbReference>
<gene>
    <name evidence="9" type="primary">CSON000665</name>
</gene>
<dbReference type="GO" id="GO:0061631">
    <property type="term" value="F:ubiquitin conjugating enzyme activity"/>
    <property type="evidence" value="ECO:0007669"/>
    <property type="project" value="UniProtKB-EC"/>
</dbReference>
<name>A0A336MSK8_CULSO</name>
<dbReference type="Gene3D" id="3.10.110.10">
    <property type="entry name" value="Ubiquitin Conjugating Enzyme"/>
    <property type="match status" value="1"/>
</dbReference>
<dbReference type="AlphaFoldDB" id="A0A336MSK8"/>
<dbReference type="PROSITE" id="PS50181">
    <property type="entry name" value="FBOX"/>
    <property type="match status" value="1"/>
</dbReference>
<dbReference type="VEuPathDB" id="VectorBase:CSON000665"/>
<evidence type="ECO:0000256" key="5">
    <source>
        <dbReference type="ARBA" id="ARBA00022840"/>
    </source>
</evidence>
<feature type="domain" description="UBC core" evidence="7">
    <location>
        <begin position="243"/>
        <end position="389"/>
    </location>
</feature>
<dbReference type="InterPro" id="IPR016135">
    <property type="entry name" value="UBQ-conjugating_enzyme/RWD"/>
</dbReference>
<feature type="compositionally biased region" description="Acidic residues" evidence="6">
    <location>
        <begin position="80"/>
        <end position="90"/>
    </location>
</feature>
<keyword evidence="5" id="KW-0067">ATP-binding</keyword>
<dbReference type="Pfam" id="PF12937">
    <property type="entry name" value="F-box-like"/>
    <property type="match status" value="1"/>
</dbReference>
<dbReference type="InterPro" id="IPR036047">
    <property type="entry name" value="F-box-like_dom_sf"/>
</dbReference>
<feature type="domain" description="F-box" evidence="8">
    <location>
        <begin position="143"/>
        <end position="192"/>
    </location>
</feature>
<dbReference type="InterPro" id="IPR000608">
    <property type="entry name" value="UBC"/>
</dbReference>
<dbReference type="PROSITE" id="PS50127">
    <property type="entry name" value="UBC_2"/>
    <property type="match status" value="1"/>
</dbReference>
<accession>A0A336MSK8</accession>
<evidence type="ECO:0000313" key="9">
    <source>
        <dbReference type="EMBL" id="SSX28928.1"/>
    </source>
</evidence>
<feature type="compositionally biased region" description="Basic and acidic residues" evidence="6">
    <location>
        <begin position="91"/>
        <end position="100"/>
    </location>
</feature>
<proteinExistence type="predicted"/>
<dbReference type="OMA" id="WMASEVC"/>
<evidence type="ECO:0000256" key="6">
    <source>
        <dbReference type="SAM" id="MobiDB-lite"/>
    </source>
</evidence>
<organism evidence="9">
    <name type="scientific">Culicoides sonorensis</name>
    <name type="common">Biting midge</name>
    <dbReference type="NCBI Taxonomy" id="179676"/>
    <lineage>
        <taxon>Eukaryota</taxon>
        <taxon>Metazoa</taxon>
        <taxon>Ecdysozoa</taxon>
        <taxon>Arthropoda</taxon>
        <taxon>Hexapoda</taxon>
        <taxon>Insecta</taxon>
        <taxon>Pterygota</taxon>
        <taxon>Neoptera</taxon>
        <taxon>Endopterygota</taxon>
        <taxon>Diptera</taxon>
        <taxon>Nematocera</taxon>
        <taxon>Chironomoidea</taxon>
        <taxon>Ceratopogonidae</taxon>
        <taxon>Ceratopogoninae</taxon>
        <taxon>Culicoides</taxon>
        <taxon>Monoculicoides</taxon>
    </lineage>
</organism>
<sequence length="403" mass="46241">MATGCSTKEFETRYEKEMYYDQEYESFCANFEFANADTCWICNGYYGPNFSEPLCQVCHAFVFPSVPEAEEENIVTKFSDDEDSGNDEPEENKSDNREQSDSEGGEEEFPCIQRPDPPAPRNLSHLLELLAEEPEVKVSGEPVKDVCALPVEVLLTIFSHLDDISLCSVGQTCKQWKKILEIHTTQHMWKRYTRERWPLFQQISTIPNWLHMYSALMSSCFCRTCIIQMALKAPLPQVNNFHFRTSHLRKDLKSLHLDASEGITAMPLDEQLSHWQATILGPAGSPYEGGKFFLYIIIPANYPMSAPKVRFLTKIIHPNVSRHGDIGIDIINHNWLLSLGISKLLISVQSLLTDPFTQVCMEPELGTMYETERPKFEALARSWTWKYAMYEVLPPIDGYLSFY</sequence>
<dbReference type="SUPFAM" id="SSF81383">
    <property type="entry name" value="F-box domain"/>
    <property type="match status" value="1"/>
</dbReference>
<keyword evidence="3" id="KW-0547">Nucleotide-binding</keyword>
<dbReference type="Pfam" id="PF00179">
    <property type="entry name" value="UQ_con"/>
    <property type="match status" value="1"/>
</dbReference>
<dbReference type="InterPro" id="IPR001810">
    <property type="entry name" value="F-box_dom"/>
</dbReference>
<dbReference type="EMBL" id="UFQT01001102">
    <property type="protein sequence ID" value="SSX28928.1"/>
    <property type="molecule type" value="Genomic_DNA"/>
</dbReference>
<protein>
    <recommendedName>
        <fullName evidence="1">E2 ubiquitin-conjugating enzyme</fullName>
        <ecNumber evidence="1">2.3.2.23</ecNumber>
    </recommendedName>
</protein>
<feature type="region of interest" description="Disordered" evidence="6">
    <location>
        <begin position="76"/>
        <end position="117"/>
    </location>
</feature>
<dbReference type="SMART" id="SM00212">
    <property type="entry name" value="UBCc"/>
    <property type="match status" value="1"/>
</dbReference>
<keyword evidence="4" id="KW-0833">Ubl conjugation pathway</keyword>
<reference evidence="9" key="1">
    <citation type="submission" date="2018-07" db="EMBL/GenBank/DDBJ databases">
        <authorList>
            <person name="Quirk P.G."/>
            <person name="Krulwich T.A."/>
        </authorList>
    </citation>
    <scope>NUCLEOTIDE SEQUENCE</scope>
</reference>
<evidence type="ECO:0000256" key="1">
    <source>
        <dbReference type="ARBA" id="ARBA00012486"/>
    </source>
</evidence>
<keyword evidence="2" id="KW-0808">Transferase</keyword>